<dbReference type="EMBL" id="FWFK01000008">
    <property type="protein sequence ID" value="SLN72726.1"/>
    <property type="molecule type" value="Genomic_DNA"/>
</dbReference>
<dbReference type="InterPro" id="IPR004143">
    <property type="entry name" value="BPL_LPL_catalytic"/>
</dbReference>
<dbReference type="Pfam" id="PF14563">
    <property type="entry name" value="DUF4444"/>
    <property type="match status" value="1"/>
</dbReference>
<evidence type="ECO:0000313" key="3">
    <source>
        <dbReference type="EMBL" id="SLN72726.1"/>
    </source>
</evidence>
<evidence type="ECO:0008006" key="5">
    <source>
        <dbReference type="Google" id="ProtNLM"/>
    </source>
</evidence>
<dbReference type="InterPro" id="IPR045864">
    <property type="entry name" value="aa-tRNA-synth_II/BPL/LPL"/>
</dbReference>
<keyword evidence="4" id="KW-1185">Reference proteome</keyword>
<sequence length="235" mass="24452">MSLAATPAFPPLLDGRAVAGDPFAAARDAARVGADPGLVLFDPSAEDMDVALLLAPEVPLEEAAAMLPLAGVALQNALGALGPSELPVHLDWDGTVRVNGGRCGRVRAAIPATRPGAVPDWLVIGAALRVRPRSDDGGATPEDTALHAEGCGDIAPLDLVETWARHALLWIHRWEEEGIAPLHRDWTALAHGLGGPIRAGGHEGTFLGLDERLGCLVKTGSGTRLVPLTTLLEET</sequence>
<reference evidence="3 4" key="1">
    <citation type="submission" date="2017-03" db="EMBL/GenBank/DDBJ databases">
        <authorList>
            <person name="Afonso C.L."/>
            <person name="Miller P.J."/>
            <person name="Scott M.A."/>
            <person name="Spackman E."/>
            <person name="Goraichik I."/>
            <person name="Dimitrov K.M."/>
            <person name="Suarez D.L."/>
            <person name="Swayne D.E."/>
        </authorList>
    </citation>
    <scope>NUCLEOTIDE SEQUENCE [LARGE SCALE GENOMIC DNA]</scope>
    <source>
        <strain evidence="3 4">CECT 8625</strain>
    </source>
</reference>
<feature type="domain" description="BPL/LPL catalytic" evidence="2">
    <location>
        <begin position="9"/>
        <end position="187"/>
    </location>
</feature>
<evidence type="ECO:0000259" key="2">
    <source>
        <dbReference type="Pfam" id="PF16917"/>
    </source>
</evidence>
<accession>A0A1X7A8J5</accession>
<dbReference type="Gene3D" id="2.30.30.100">
    <property type="match status" value="1"/>
</dbReference>
<name>A0A1X7A8J5_9RHOB</name>
<proteinExistence type="predicted"/>
<dbReference type="SUPFAM" id="SSF55681">
    <property type="entry name" value="Class II aaRS and biotin synthetases"/>
    <property type="match status" value="1"/>
</dbReference>
<dbReference type="RefSeq" id="WP_085793523.1">
    <property type="nucleotide sequence ID" value="NZ_FWFK01000008.1"/>
</dbReference>
<dbReference type="OrthoDB" id="7657788at2"/>
<feature type="domain" description="DUF4444" evidence="1">
    <location>
        <begin position="200"/>
        <end position="234"/>
    </location>
</feature>
<evidence type="ECO:0000313" key="4">
    <source>
        <dbReference type="Proteomes" id="UP000193570"/>
    </source>
</evidence>
<dbReference type="Pfam" id="PF16917">
    <property type="entry name" value="BPL_LplA_LipB_2"/>
    <property type="match status" value="1"/>
</dbReference>
<evidence type="ECO:0000259" key="1">
    <source>
        <dbReference type="Pfam" id="PF14563"/>
    </source>
</evidence>
<organism evidence="3 4">
    <name type="scientific">Roseivivax jejudonensis</name>
    <dbReference type="NCBI Taxonomy" id="1529041"/>
    <lineage>
        <taxon>Bacteria</taxon>
        <taxon>Pseudomonadati</taxon>
        <taxon>Pseudomonadota</taxon>
        <taxon>Alphaproteobacteria</taxon>
        <taxon>Rhodobacterales</taxon>
        <taxon>Roseobacteraceae</taxon>
        <taxon>Roseivivax</taxon>
    </lineage>
</organism>
<dbReference type="Gene3D" id="3.30.930.10">
    <property type="entry name" value="Bira Bifunctional Protein, Domain 2"/>
    <property type="match status" value="1"/>
</dbReference>
<dbReference type="AlphaFoldDB" id="A0A1X7A8J5"/>
<dbReference type="InterPro" id="IPR028044">
    <property type="entry name" value="DUF4444"/>
</dbReference>
<protein>
    <recommendedName>
        <fullName evidence="5">Biotin--[biotin carboxyl-carrier protein] ligase</fullName>
    </recommendedName>
</protein>
<gene>
    <name evidence="3" type="ORF">ROJ8625_03873</name>
</gene>
<dbReference type="Proteomes" id="UP000193570">
    <property type="component" value="Unassembled WGS sequence"/>
</dbReference>